<organism evidence="1 2">
    <name type="scientific">Eisenbergiella tayi</name>
    <dbReference type="NCBI Taxonomy" id="1432052"/>
    <lineage>
        <taxon>Bacteria</taxon>
        <taxon>Bacillati</taxon>
        <taxon>Bacillota</taxon>
        <taxon>Clostridia</taxon>
        <taxon>Lachnospirales</taxon>
        <taxon>Lachnospiraceae</taxon>
        <taxon>Eisenbergiella</taxon>
    </lineage>
</organism>
<dbReference type="Proteomes" id="UP000094067">
    <property type="component" value="Unassembled WGS sequence"/>
</dbReference>
<evidence type="ECO:0000313" key="2">
    <source>
        <dbReference type="Proteomes" id="UP000094067"/>
    </source>
</evidence>
<dbReference type="RefSeq" id="WP_141703262.1">
    <property type="nucleotide sequence ID" value="NZ_MCGH01000003.1"/>
</dbReference>
<protein>
    <submittedName>
        <fullName evidence="1">Uncharacterized protein</fullName>
    </submittedName>
</protein>
<proteinExistence type="predicted"/>
<reference evidence="1 2" key="1">
    <citation type="submission" date="2016-07" db="EMBL/GenBank/DDBJ databases">
        <title>Characterization of isolates of Eisenbergiella tayi derived from blood cultures, using whole genome sequencing.</title>
        <authorList>
            <person name="Burdz T."/>
            <person name="Wiebe D."/>
            <person name="Huynh C."/>
            <person name="Bernard K."/>
        </authorList>
    </citation>
    <scope>NUCLEOTIDE SEQUENCE [LARGE SCALE GENOMIC DNA]</scope>
    <source>
        <strain evidence="1 2">NML 110608</strain>
    </source>
</reference>
<comment type="caution">
    <text evidence="1">The sequence shown here is derived from an EMBL/GenBank/DDBJ whole genome shotgun (WGS) entry which is preliminary data.</text>
</comment>
<gene>
    <name evidence="1" type="ORF">BEI61_05432</name>
</gene>
<name>A0A1E3A786_9FIRM</name>
<evidence type="ECO:0000313" key="1">
    <source>
        <dbReference type="EMBL" id="ODM04623.1"/>
    </source>
</evidence>
<sequence>MKKIREILACGHGDLNKGTDLVDLISFKINVITKRLIELENIVKRIYKQKIHINDHMRMLKNVKCYKNSEIYLKMFVENNKKYFCNC</sequence>
<dbReference type="EMBL" id="MCGH01000003">
    <property type="protein sequence ID" value="ODM04623.1"/>
    <property type="molecule type" value="Genomic_DNA"/>
</dbReference>
<dbReference type="AlphaFoldDB" id="A0A1E3A786"/>
<accession>A0A1E3A786</accession>